<dbReference type="GO" id="GO:0009791">
    <property type="term" value="P:post-embryonic development"/>
    <property type="evidence" value="ECO:0007669"/>
    <property type="project" value="UniProtKB-ARBA"/>
</dbReference>
<evidence type="ECO:0000313" key="21">
    <source>
        <dbReference type="Proteomes" id="UP000886520"/>
    </source>
</evidence>
<evidence type="ECO:0000256" key="1">
    <source>
        <dbReference type="ARBA" id="ARBA00004167"/>
    </source>
</evidence>
<accession>A0A9D4U183</accession>
<dbReference type="PROSITE" id="PS50011">
    <property type="entry name" value="PROTEIN_KINASE_DOM"/>
    <property type="match status" value="1"/>
</dbReference>
<protein>
    <recommendedName>
        <fullName evidence="19">Protein kinase domain-containing protein</fullName>
    </recommendedName>
</protein>
<keyword evidence="9 16" id="KW-0547">Nucleotide-binding</keyword>
<evidence type="ECO:0000256" key="12">
    <source>
        <dbReference type="ARBA" id="ARBA00022989"/>
    </source>
</evidence>
<dbReference type="FunFam" id="3.80.10.10:FF:000270">
    <property type="entry name" value="Putative LRR receptor-like serine/threonine-protein kinase"/>
    <property type="match status" value="1"/>
</dbReference>
<dbReference type="FunFam" id="3.80.10.10:FF:000275">
    <property type="entry name" value="Leucine-rich repeat receptor-like protein kinase"/>
    <property type="match status" value="1"/>
</dbReference>
<dbReference type="GO" id="GO:0004674">
    <property type="term" value="F:protein serine/threonine kinase activity"/>
    <property type="evidence" value="ECO:0007669"/>
    <property type="project" value="UniProtKB-KW"/>
</dbReference>
<dbReference type="PROSITE" id="PS00107">
    <property type="entry name" value="PROTEIN_KINASE_ATP"/>
    <property type="match status" value="1"/>
</dbReference>
<keyword evidence="21" id="KW-1185">Reference proteome</keyword>
<dbReference type="Gene3D" id="3.30.200.20">
    <property type="entry name" value="Phosphorylase Kinase, domain 1"/>
    <property type="match status" value="1"/>
</dbReference>
<evidence type="ECO:0000256" key="18">
    <source>
        <dbReference type="SAM" id="SignalP"/>
    </source>
</evidence>
<dbReference type="PROSITE" id="PS51450">
    <property type="entry name" value="LRR"/>
    <property type="match status" value="1"/>
</dbReference>
<sequence length="964" mass="104791">MATSFASSMCKSSTHTILPLAFLFPALLLLVGLQSHVDSLSPDGHALLAFHRTMQNPDSKLQWSPSDDTPCAWYGVKCSPASPSSPELHVVELSLDVYLHGSLAPELGSLSELRVLNLSFTNISGTIPPQLANAAFLELVDLSANGLSGPIPSELGALSHMHTLLLMSNNLGGSIPSSLANCSALRVLWLHDNNLTGIIPPQFGWLASLETLRLGGNGQLTGPLPPELGNCKNLTQLGAAATSISDCGLVNKQALSVAPALGNCAALDNLQLDNNQLTGLGACTALRAIDFSYNQLTGPIPREIFGLQNLVKLILLSNNLTGSLPPEVGNCKSLIRLRLPSNALSGNLPKELGLLEGLVFLDIYDNQFEGPIPIEISKLTSMQLLDAHSNKLSGSIPPELGSLSNLQQLDLGSNQLMGLIPAEIGRLKSLNKLDLSNNELYSRIPGDLQDCLRLTFLDLSHNRLSGSIPSELGNISSLDIALDLSWNNLTGEIPDKLGRLTQLQSLDLSHNKITGSLYVLSSMESLTFLNVSYNLFTGSLPDTPFFRTLMPSQVMGNPGLCTDASATSPCPGGRLKANSPGSGATSLVICLLTSAAAAMFFLIALLLVYRLRRASQEVDLEEVDSPWPWSVTYFCKLNLSVDDVLDGLVDRNIIGRGCSGLVYKVEIPGGSFIAVKKLWPSKKDEHDAQQHDSFASEIETLGHIRHRNIVRLLGYCTNRTEKLLIYDYMPNGSLADLLFERRGPVDWELRYNIIVGAAHGLAYLHHDCNPPILHRDVKTNNILLDSRFHPFLADFGLAKLVEASERAKDNMSKVAGSYGYIAPEYGYTLKITEKSDVYSFGIVLLEVITGRRAVETSTSDGLHILEWVQMMKRSYQPTLEILDPRLRGMPDPFIQEMEQALGVALLCVNVSPLDRPTMKDVVALLLEVKHPLEEFTKISQPLMPKPPHHYHHAAPSAGLHHPII</sequence>
<dbReference type="Pfam" id="PF00069">
    <property type="entry name" value="Pkinase"/>
    <property type="match status" value="1"/>
</dbReference>
<name>A0A9D4U183_ADICA</name>
<dbReference type="GO" id="GO:0016020">
    <property type="term" value="C:membrane"/>
    <property type="evidence" value="ECO:0007669"/>
    <property type="project" value="UniProtKB-SubCell"/>
</dbReference>
<dbReference type="Pfam" id="PF13855">
    <property type="entry name" value="LRR_8"/>
    <property type="match status" value="2"/>
</dbReference>
<dbReference type="PANTHER" id="PTHR48056">
    <property type="entry name" value="LRR RECEPTOR-LIKE SERINE/THREONINE-PROTEIN KINASE-RELATED"/>
    <property type="match status" value="1"/>
</dbReference>
<evidence type="ECO:0000256" key="2">
    <source>
        <dbReference type="ARBA" id="ARBA00008684"/>
    </source>
</evidence>
<evidence type="ECO:0000256" key="13">
    <source>
        <dbReference type="ARBA" id="ARBA00023136"/>
    </source>
</evidence>
<evidence type="ECO:0000256" key="15">
    <source>
        <dbReference type="ARBA" id="ARBA00023180"/>
    </source>
</evidence>
<feature type="transmembrane region" description="Helical" evidence="17">
    <location>
        <begin position="584"/>
        <end position="609"/>
    </location>
</feature>
<comment type="caution">
    <text evidence="20">The sequence shown here is derived from an EMBL/GenBank/DDBJ whole genome shotgun (WGS) entry which is preliminary data.</text>
</comment>
<keyword evidence="5" id="KW-0808">Transferase</keyword>
<evidence type="ECO:0000256" key="7">
    <source>
        <dbReference type="ARBA" id="ARBA00022729"/>
    </source>
</evidence>
<keyword evidence="13 17" id="KW-0472">Membrane</keyword>
<reference evidence="20" key="1">
    <citation type="submission" date="2021-01" db="EMBL/GenBank/DDBJ databases">
        <title>Adiantum capillus-veneris genome.</title>
        <authorList>
            <person name="Fang Y."/>
            <person name="Liao Q."/>
        </authorList>
    </citation>
    <scope>NUCLEOTIDE SEQUENCE</scope>
    <source>
        <strain evidence="20">H3</strain>
        <tissue evidence="20">Leaf</tissue>
    </source>
</reference>
<dbReference type="FunFam" id="3.80.10.10:FF:000233">
    <property type="entry name" value="Leucine-rich repeat receptor-like protein kinase TDR"/>
    <property type="match status" value="1"/>
</dbReference>
<dbReference type="OrthoDB" id="676979at2759"/>
<dbReference type="Proteomes" id="UP000886520">
    <property type="component" value="Chromosome 25"/>
</dbReference>
<evidence type="ECO:0000259" key="19">
    <source>
        <dbReference type="PROSITE" id="PS50011"/>
    </source>
</evidence>
<keyword evidence="6 17" id="KW-0812">Transmembrane</keyword>
<dbReference type="PROSITE" id="PS00108">
    <property type="entry name" value="PROTEIN_KINASE_ST"/>
    <property type="match status" value="1"/>
</dbReference>
<keyword evidence="15" id="KW-0325">Glycoprotein</keyword>
<dbReference type="GO" id="GO:0033612">
    <property type="term" value="F:receptor serine/threonine kinase binding"/>
    <property type="evidence" value="ECO:0007669"/>
    <property type="project" value="TreeGrafter"/>
</dbReference>
<dbReference type="InterPro" id="IPR011009">
    <property type="entry name" value="Kinase-like_dom_sf"/>
</dbReference>
<gene>
    <name evidence="20" type="ORF">GOP47_0025392</name>
</gene>
<evidence type="ECO:0000256" key="11">
    <source>
        <dbReference type="ARBA" id="ARBA00022840"/>
    </source>
</evidence>
<dbReference type="InterPro" id="IPR050647">
    <property type="entry name" value="Plant_LRR-RLKs"/>
</dbReference>
<evidence type="ECO:0000256" key="14">
    <source>
        <dbReference type="ARBA" id="ARBA00023170"/>
    </source>
</evidence>
<keyword evidence="4" id="KW-0433">Leucine-rich repeat</keyword>
<evidence type="ECO:0000256" key="3">
    <source>
        <dbReference type="ARBA" id="ARBA00022527"/>
    </source>
</evidence>
<dbReference type="SUPFAM" id="SSF52058">
    <property type="entry name" value="L domain-like"/>
    <property type="match status" value="2"/>
</dbReference>
<dbReference type="FunFam" id="1.10.510.10:FF:000276">
    <property type="entry name" value="LRR receptor-like serine/threonine-protein kinase RCH1"/>
    <property type="match status" value="1"/>
</dbReference>
<dbReference type="Pfam" id="PF08263">
    <property type="entry name" value="LRRNT_2"/>
    <property type="match status" value="1"/>
</dbReference>
<comment type="subcellular location">
    <subcellularLocation>
        <location evidence="1">Membrane</location>
        <topology evidence="1">Single-pass membrane protein</topology>
    </subcellularLocation>
</comment>
<dbReference type="SMART" id="SM00220">
    <property type="entry name" value="S_TKc"/>
    <property type="match status" value="1"/>
</dbReference>
<dbReference type="AlphaFoldDB" id="A0A9D4U183"/>
<keyword evidence="12 17" id="KW-1133">Transmembrane helix</keyword>
<keyword evidence="8" id="KW-0677">Repeat</keyword>
<keyword evidence="10" id="KW-0418">Kinase</keyword>
<dbReference type="PANTHER" id="PTHR48056:SF42">
    <property type="entry name" value="MDIS1-INTERACTING RECEPTOR LIKE KINASE 2-LIKE"/>
    <property type="match status" value="1"/>
</dbReference>
<evidence type="ECO:0000256" key="16">
    <source>
        <dbReference type="PROSITE-ProRule" id="PRU10141"/>
    </source>
</evidence>
<comment type="similarity">
    <text evidence="2">Belongs to the protein kinase superfamily. Ser/Thr protein kinase family.</text>
</comment>
<proteinExistence type="inferred from homology"/>
<keyword evidence="11 16" id="KW-0067">ATP-binding</keyword>
<dbReference type="InterPro" id="IPR017441">
    <property type="entry name" value="Protein_kinase_ATP_BS"/>
</dbReference>
<organism evidence="20 21">
    <name type="scientific">Adiantum capillus-veneris</name>
    <name type="common">Maidenhair fern</name>
    <dbReference type="NCBI Taxonomy" id="13818"/>
    <lineage>
        <taxon>Eukaryota</taxon>
        <taxon>Viridiplantae</taxon>
        <taxon>Streptophyta</taxon>
        <taxon>Embryophyta</taxon>
        <taxon>Tracheophyta</taxon>
        <taxon>Polypodiopsida</taxon>
        <taxon>Polypodiidae</taxon>
        <taxon>Polypodiales</taxon>
        <taxon>Pteridineae</taxon>
        <taxon>Pteridaceae</taxon>
        <taxon>Vittarioideae</taxon>
        <taxon>Adiantum</taxon>
    </lineage>
</organism>
<dbReference type="Gene3D" id="1.10.510.10">
    <property type="entry name" value="Transferase(Phosphotransferase) domain 1"/>
    <property type="match status" value="1"/>
</dbReference>
<dbReference type="GO" id="GO:0001653">
    <property type="term" value="F:peptide receptor activity"/>
    <property type="evidence" value="ECO:0007669"/>
    <property type="project" value="UniProtKB-ARBA"/>
</dbReference>
<dbReference type="InterPro" id="IPR013210">
    <property type="entry name" value="LRR_N_plant-typ"/>
</dbReference>
<feature type="domain" description="Protein kinase" evidence="19">
    <location>
        <begin position="648"/>
        <end position="933"/>
    </location>
</feature>
<dbReference type="Gene3D" id="3.80.10.10">
    <property type="entry name" value="Ribonuclease Inhibitor"/>
    <property type="match status" value="3"/>
</dbReference>
<dbReference type="GO" id="GO:0005524">
    <property type="term" value="F:ATP binding"/>
    <property type="evidence" value="ECO:0007669"/>
    <property type="project" value="UniProtKB-UniRule"/>
</dbReference>
<evidence type="ECO:0000256" key="6">
    <source>
        <dbReference type="ARBA" id="ARBA00022692"/>
    </source>
</evidence>
<dbReference type="InterPro" id="IPR001611">
    <property type="entry name" value="Leu-rich_rpt"/>
</dbReference>
<dbReference type="SMART" id="SM00369">
    <property type="entry name" value="LRR_TYP"/>
    <property type="match status" value="6"/>
</dbReference>
<dbReference type="InterPro" id="IPR032675">
    <property type="entry name" value="LRR_dom_sf"/>
</dbReference>
<keyword evidence="3" id="KW-0723">Serine/threonine-protein kinase</keyword>
<dbReference type="EMBL" id="JABFUD020000025">
    <property type="protein sequence ID" value="KAI5059073.1"/>
    <property type="molecule type" value="Genomic_DNA"/>
</dbReference>
<evidence type="ECO:0000256" key="4">
    <source>
        <dbReference type="ARBA" id="ARBA00022614"/>
    </source>
</evidence>
<evidence type="ECO:0000256" key="9">
    <source>
        <dbReference type="ARBA" id="ARBA00022741"/>
    </source>
</evidence>
<dbReference type="InterPro" id="IPR008271">
    <property type="entry name" value="Ser/Thr_kinase_AS"/>
</dbReference>
<evidence type="ECO:0000256" key="17">
    <source>
        <dbReference type="SAM" id="Phobius"/>
    </source>
</evidence>
<feature type="signal peptide" evidence="18">
    <location>
        <begin position="1"/>
        <end position="39"/>
    </location>
</feature>
<dbReference type="InterPro" id="IPR003591">
    <property type="entry name" value="Leu-rich_rpt_typical-subtyp"/>
</dbReference>
<evidence type="ECO:0000313" key="20">
    <source>
        <dbReference type="EMBL" id="KAI5059073.1"/>
    </source>
</evidence>
<dbReference type="InterPro" id="IPR000719">
    <property type="entry name" value="Prot_kinase_dom"/>
</dbReference>
<keyword evidence="14" id="KW-0675">Receptor</keyword>
<feature type="chain" id="PRO_5039023644" description="Protein kinase domain-containing protein" evidence="18">
    <location>
        <begin position="40"/>
        <end position="964"/>
    </location>
</feature>
<evidence type="ECO:0000256" key="10">
    <source>
        <dbReference type="ARBA" id="ARBA00022777"/>
    </source>
</evidence>
<keyword evidence="7 18" id="KW-0732">Signal</keyword>
<evidence type="ECO:0000256" key="5">
    <source>
        <dbReference type="ARBA" id="ARBA00022679"/>
    </source>
</evidence>
<dbReference type="PRINTS" id="PR00019">
    <property type="entry name" value="LEURICHRPT"/>
</dbReference>
<dbReference type="SUPFAM" id="SSF56112">
    <property type="entry name" value="Protein kinase-like (PK-like)"/>
    <property type="match status" value="1"/>
</dbReference>
<dbReference type="Pfam" id="PF00560">
    <property type="entry name" value="LRR_1"/>
    <property type="match status" value="6"/>
</dbReference>
<feature type="binding site" evidence="16">
    <location>
        <position position="677"/>
    </location>
    <ligand>
        <name>ATP</name>
        <dbReference type="ChEBI" id="CHEBI:30616"/>
    </ligand>
</feature>
<evidence type="ECO:0000256" key="8">
    <source>
        <dbReference type="ARBA" id="ARBA00022737"/>
    </source>
</evidence>